<reference evidence="2" key="1">
    <citation type="submission" date="2021-10" db="EMBL/GenBank/DDBJ databases">
        <authorList>
            <person name="Piombo E."/>
        </authorList>
    </citation>
    <scope>NUCLEOTIDE SEQUENCE</scope>
</reference>
<keyword evidence="1" id="KW-0472">Membrane</keyword>
<evidence type="ECO:0000313" key="3">
    <source>
        <dbReference type="Proteomes" id="UP000775872"/>
    </source>
</evidence>
<gene>
    <name evidence="2" type="ORF">CSOL1703_00017242</name>
</gene>
<feature type="transmembrane region" description="Helical" evidence="1">
    <location>
        <begin position="263"/>
        <end position="284"/>
    </location>
</feature>
<dbReference type="AlphaFoldDB" id="A0A9N9Z1H0"/>
<sequence>MVIQAQSARTSNSAHNEAILAAPFNIRLLGDPTVVLTIDEQLLSALPACYMNQSDDLDVPELSDAYIWRILDVDRLDQLARWLWMAGRPRPPLPLHIQVSANPEILLTERIQKHLVWNHRGIFIKPMPRLLLEPHFWDRHLSCLKDCLCSDDGTEQCDRRKAYRSARGFLFSYAALVRFEGDFLIAKDKNLLPSEVTWGAWREFVRQTLASESIYEEISPRFVFGELDTRILTRMLNAWSSWSGQIRYERYGFRYGSFFRDSFSVLATITVFIAIVLTAMQVGLATTLLSDNATFQSVSYGFTVFSLVAPLTVAAVVFYLYSMMLFFTWAGRYRYKSIRLRAIHKTLEKS</sequence>
<evidence type="ECO:0000313" key="2">
    <source>
        <dbReference type="EMBL" id="CAH0047352.1"/>
    </source>
</evidence>
<dbReference type="OrthoDB" id="5086500at2759"/>
<comment type="caution">
    <text evidence="2">The sequence shown here is derived from an EMBL/GenBank/DDBJ whole genome shotgun (WGS) entry which is preliminary data.</text>
</comment>
<feature type="transmembrane region" description="Helical" evidence="1">
    <location>
        <begin position="304"/>
        <end position="331"/>
    </location>
</feature>
<proteinExistence type="predicted"/>
<protein>
    <submittedName>
        <fullName evidence="2">Uncharacterized protein</fullName>
    </submittedName>
</protein>
<dbReference type="Proteomes" id="UP000775872">
    <property type="component" value="Unassembled WGS sequence"/>
</dbReference>
<dbReference type="Pfam" id="PF20246">
    <property type="entry name" value="DUF6601"/>
    <property type="match status" value="1"/>
</dbReference>
<dbReference type="InterPro" id="IPR046536">
    <property type="entry name" value="DUF6601"/>
</dbReference>
<dbReference type="PANTHER" id="PTHR34414">
    <property type="entry name" value="HET DOMAIN-CONTAINING PROTEIN-RELATED"/>
    <property type="match status" value="1"/>
</dbReference>
<dbReference type="EMBL" id="CABFOC020000029">
    <property type="protein sequence ID" value="CAH0047352.1"/>
    <property type="molecule type" value="Genomic_DNA"/>
</dbReference>
<organism evidence="2 3">
    <name type="scientific">Clonostachys solani</name>
    <dbReference type="NCBI Taxonomy" id="160281"/>
    <lineage>
        <taxon>Eukaryota</taxon>
        <taxon>Fungi</taxon>
        <taxon>Dikarya</taxon>
        <taxon>Ascomycota</taxon>
        <taxon>Pezizomycotina</taxon>
        <taxon>Sordariomycetes</taxon>
        <taxon>Hypocreomycetidae</taxon>
        <taxon>Hypocreales</taxon>
        <taxon>Bionectriaceae</taxon>
        <taxon>Clonostachys</taxon>
    </lineage>
</organism>
<dbReference type="PANTHER" id="PTHR34414:SF1">
    <property type="entry name" value="SUBTILISIN-LIKE SERINE PROTEASE"/>
    <property type="match status" value="1"/>
</dbReference>
<keyword evidence="1" id="KW-1133">Transmembrane helix</keyword>
<name>A0A9N9Z1H0_9HYPO</name>
<keyword evidence="3" id="KW-1185">Reference proteome</keyword>
<keyword evidence="1" id="KW-0812">Transmembrane</keyword>
<evidence type="ECO:0000256" key="1">
    <source>
        <dbReference type="SAM" id="Phobius"/>
    </source>
</evidence>
<accession>A0A9N9Z1H0</accession>